<reference evidence="4 5" key="1">
    <citation type="submission" date="2018-12" db="EMBL/GenBank/DDBJ databases">
        <title>Genome analysis provides insights into bioremediation potentialities of Halogeometricum borinquense strain N11.</title>
        <authorList>
            <person name="Najjari A."/>
            <person name="Youssef N."/>
            <person name="Fhoula I."/>
            <person name="Ben Dhia O."/>
            <person name="Mahjoubi M."/>
            <person name="Ouzari H.I."/>
            <person name="Cherif A."/>
        </authorList>
    </citation>
    <scope>NUCLEOTIDE SEQUENCE [LARGE SCALE GENOMIC DNA]</scope>
    <source>
        <strain evidence="4 5">N11</strain>
    </source>
</reference>
<keyword evidence="2" id="KW-0812">Transmembrane</keyword>
<dbReference type="Proteomes" id="UP000294028">
    <property type="component" value="Unassembled WGS sequence"/>
</dbReference>
<feature type="transmembrane region" description="Helical" evidence="2">
    <location>
        <begin position="57"/>
        <end position="78"/>
    </location>
</feature>
<dbReference type="AlphaFoldDB" id="A0A482TJM9"/>
<feature type="region of interest" description="Disordered" evidence="1">
    <location>
        <begin position="110"/>
        <end position="131"/>
    </location>
</feature>
<dbReference type="InterPro" id="IPR055746">
    <property type="entry name" value="DUF7322"/>
</dbReference>
<feature type="transmembrane region" description="Helical" evidence="2">
    <location>
        <begin position="85"/>
        <end position="103"/>
    </location>
</feature>
<evidence type="ECO:0000256" key="1">
    <source>
        <dbReference type="SAM" id="MobiDB-lite"/>
    </source>
</evidence>
<organism evidence="4 5">
    <name type="scientific">Halogeometricum borinquense</name>
    <dbReference type="NCBI Taxonomy" id="60847"/>
    <lineage>
        <taxon>Archaea</taxon>
        <taxon>Methanobacteriati</taxon>
        <taxon>Methanobacteriota</taxon>
        <taxon>Stenosarchaea group</taxon>
        <taxon>Halobacteria</taxon>
        <taxon>Halobacteriales</taxon>
        <taxon>Haloferacaceae</taxon>
        <taxon>Halogeometricum</taxon>
    </lineage>
</organism>
<dbReference type="GeneID" id="9994182"/>
<keyword evidence="2" id="KW-1133">Transmembrane helix</keyword>
<protein>
    <recommendedName>
        <fullName evidence="3">DUF7322 domain-containing protein</fullName>
    </recommendedName>
</protein>
<dbReference type="Pfam" id="PF24008">
    <property type="entry name" value="DUF7322"/>
    <property type="match status" value="1"/>
</dbReference>
<name>A0A482TJM9_9EURY</name>
<evidence type="ECO:0000256" key="2">
    <source>
        <dbReference type="SAM" id="Phobius"/>
    </source>
</evidence>
<proteinExistence type="predicted"/>
<feature type="domain" description="DUF7322" evidence="3">
    <location>
        <begin position="48"/>
        <end position="106"/>
    </location>
</feature>
<evidence type="ECO:0000313" key="5">
    <source>
        <dbReference type="Proteomes" id="UP000294028"/>
    </source>
</evidence>
<accession>A0A482TJM9</accession>
<dbReference type="EMBL" id="RZHH01000002">
    <property type="protein sequence ID" value="RYJ13185.1"/>
    <property type="molecule type" value="Genomic_DNA"/>
</dbReference>
<feature type="region of interest" description="Disordered" evidence="1">
    <location>
        <begin position="1"/>
        <end position="28"/>
    </location>
</feature>
<sequence length="131" mass="14206">MPSDFDAWPDEPAEDDPEDRWGDPESDLVTVPAVGESEAEEDEEEPVEIDSELASTFWAVVVLVNVGVAGISLGAMFIYFRGNHLLGGGAAVVGALALFRAYYTYRGFRDETDSDDTDDDNHGSGDSTNRN</sequence>
<comment type="caution">
    <text evidence="4">The sequence shown here is derived from an EMBL/GenBank/DDBJ whole genome shotgun (WGS) entry which is preliminary data.</text>
</comment>
<evidence type="ECO:0000259" key="3">
    <source>
        <dbReference type="Pfam" id="PF24008"/>
    </source>
</evidence>
<feature type="compositionally biased region" description="Acidic residues" evidence="1">
    <location>
        <begin position="7"/>
        <end position="18"/>
    </location>
</feature>
<dbReference type="RefSeq" id="WP_006056622.1">
    <property type="nucleotide sequence ID" value="NZ_RZHH01000002.1"/>
</dbReference>
<evidence type="ECO:0000313" key="4">
    <source>
        <dbReference type="EMBL" id="RYJ13185.1"/>
    </source>
</evidence>
<dbReference type="OMA" id="PDEPTEY"/>
<keyword evidence="2" id="KW-0472">Membrane</keyword>
<gene>
    <name evidence="4" type="ORF">ELS19_03815</name>
</gene>